<name>A0ABT6FA05_9BACT</name>
<dbReference type="PROSITE" id="PS50006">
    <property type="entry name" value="FHA_DOMAIN"/>
    <property type="match status" value="1"/>
</dbReference>
<evidence type="ECO:0000256" key="1">
    <source>
        <dbReference type="SAM" id="MobiDB-lite"/>
    </source>
</evidence>
<dbReference type="CDD" id="cd00060">
    <property type="entry name" value="FHA"/>
    <property type="match status" value="1"/>
</dbReference>
<feature type="region of interest" description="Disordered" evidence="1">
    <location>
        <begin position="149"/>
        <end position="196"/>
    </location>
</feature>
<evidence type="ECO:0000259" key="2">
    <source>
        <dbReference type="PROSITE" id="PS50006"/>
    </source>
</evidence>
<dbReference type="Gene3D" id="2.60.200.20">
    <property type="match status" value="1"/>
</dbReference>
<feature type="domain" description="FHA" evidence="2">
    <location>
        <begin position="24"/>
        <end position="73"/>
    </location>
</feature>
<keyword evidence="4" id="KW-1185">Reference proteome</keyword>
<feature type="compositionally biased region" description="Basic and acidic residues" evidence="1">
    <location>
        <begin position="170"/>
        <end position="180"/>
    </location>
</feature>
<dbReference type="RefSeq" id="WP_277860765.1">
    <property type="nucleotide sequence ID" value="NZ_JARRAG010000002.1"/>
</dbReference>
<dbReference type="InterPro" id="IPR000253">
    <property type="entry name" value="FHA_dom"/>
</dbReference>
<organism evidence="3 4">
    <name type="scientific">Paludisphaera mucosa</name>
    <dbReference type="NCBI Taxonomy" id="3030827"/>
    <lineage>
        <taxon>Bacteria</taxon>
        <taxon>Pseudomonadati</taxon>
        <taxon>Planctomycetota</taxon>
        <taxon>Planctomycetia</taxon>
        <taxon>Isosphaerales</taxon>
        <taxon>Isosphaeraceae</taxon>
        <taxon>Paludisphaera</taxon>
    </lineage>
</organism>
<dbReference type="PANTHER" id="PTHR23308">
    <property type="entry name" value="NUCLEAR INHIBITOR OF PROTEIN PHOSPHATASE-1"/>
    <property type="match status" value="1"/>
</dbReference>
<reference evidence="3 4" key="1">
    <citation type="submission" date="2023-03" db="EMBL/GenBank/DDBJ databases">
        <title>Paludisphaera mucosa sp. nov. a novel planctomycete from northern fen.</title>
        <authorList>
            <person name="Ivanova A."/>
        </authorList>
    </citation>
    <scope>NUCLEOTIDE SEQUENCE [LARGE SCALE GENOMIC DNA]</scope>
    <source>
        <strain evidence="3 4">Pla2</strain>
    </source>
</reference>
<protein>
    <submittedName>
        <fullName evidence="3">FHA domain-containing protein</fullName>
    </submittedName>
</protein>
<dbReference type="Proteomes" id="UP001216907">
    <property type="component" value="Unassembled WGS sequence"/>
</dbReference>
<comment type="caution">
    <text evidence="3">The sequence shown here is derived from an EMBL/GenBank/DDBJ whole genome shotgun (WGS) entry which is preliminary data.</text>
</comment>
<evidence type="ECO:0000313" key="4">
    <source>
        <dbReference type="Proteomes" id="UP001216907"/>
    </source>
</evidence>
<proteinExistence type="predicted"/>
<evidence type="ECO:0000313" key="3">
    <source>
        <dbReference type="EMBL" id="MDG3004407.1"/>
    </source>
</evidence>
<dbReference type="InterPro" id="IPR050923">
    <property type="entry name" value="Cell_Proc_Reg/RNA_Proc"/>
</dbReference>
<accession>A0ABT6FA05</accession>
<dbReference type="SUPFAM" id="SSF49879">
    <property type="entry name" value="SMAD/FHA domain"/>
    <property type="match status" value="1"/>
</dbReference>
<dbReference type="Pfam" id="PF00498">
    <property type="entry name" value="FHA"/>
    <property type="match status" value="1"/>
</dbReference>
<dbReference type="EMBL" id="JARRAG010000002">
    <property type="protein sequence ID" value="MDG3004407.1"/>
    <property type="molecule type" value="Genomic_DNA"/>
</dbReference>
<dbReference type="SMART" id="SM00240">
    <property type="entry name" value="FHA"/>
    <property type="match status" value="1"/>
</dbReference>
<dbReference type="InterPro" id="IPR008984">
    <property type="entry name" value="SMAD_FHA_dom_sf"/>
</dbReference>
<sequence length="212" mass="22183">MNYTLKVVKGRSDVTALRLIDGVNSVGRHDDCVIRIRSSQVSRRHCEVFEADGRLMVRDLGSSNGTYVNGKRVLGQQPLKAGDVIGIGGVALRVDPLKAGAAAADGPSGDTAELDAVVDAVEVDEADDFEVSVDAADDDGFDVDVAGLDDAIPLDDEPEPAPAPAKASKKSADKKPKPAEETVDVAAEAAPAGKEDDAVAQFLMDLKLDDDE</sequence>
<gene>
    <name evidence="3" type="ORF">PZE19_11530</name>
</gene>